<dbReference type="GO" id="GO:0015297">
    <property type="term" value="F:antiporter activity"/>
    <property type="evidence" value="ECO:0007669"/>
    <property type="project" value="InterPro"/>
</dbReference>
<evidence type="ECO:0000256" key="6">
    <source>
        <dbReference type="ARBA" id="ARBA00022989"/>
    </source>
</evidence>
<evidence type="ECO:0000313" key="9">
    <source>
        <dbReference type="EMBL" id="CCO92106.1"/>
    </source>
</evidence>
<evidence type="ECO:0000256" key="7">
    <source>
        <dbReference type="ARBA" id="ARBA00023136"/>
    </source>
</evidence>
<sequence length="333" mass="35849">MSASAASMAARIRNGFEHHQVSIYFTAVVVASLVALVLPATTALASAINPALALMLYVTFMQVPVTEPGKAITRLRFLLPLLLANFVIVPALVAVLIPFLPENRMLLLGVLLVLLTPCIDYVVTFSQLGRSDSRLLLASTPVLLIAQVLLLPLYLHIFLGEDASGLIKPKPFIEAFLWLIAAPLCLAAITQRWSRRSRLGDSVCEGLGLLPVPATAVVLFIVVAAMLPRLAGVWPMALQAVPIYVAFAVLAPLAGWMVARMFRLEPAAGRAVAFSAATRNSLVVLPLALAVPGAIPVLPAIIITQTLVELLSELFYIRLMPQLGQMRQNQSRT</sequence>
<gene>
    <name evidence="9" type="ORF">BN437_0127</name>
</gene>
<keyword evidence="5 8" id="KW-0812">Transmembrane</keyword>
<feature type="transmembrane region" description="Helical" evidence="8">
    <location>
        <begin position="21"/>
        <end position="41"/>
    </location>
</feature>
<reference evidence="9 10" key="1">
    <citation type="submission" date="2012-11" db="EMBL/GenBank/DDBJ databases">
        <authorList>
            <person name="Linke B."/>
        </authorList>
    </citation>
    <scope>NUCLEOTIDE SEQUENCE [LARGE SCALE GENOMIC DNA]</scope>
    <source>
        <strain evidence="10">CFBP 1232</strain>
    </source>
</reference>
<keyword evidence="6 8" id="KW-1133">Transmembrane helix</keyword>
<feature type="transmembrane region" description="Helical" evidence="8">
    <location>
        <begin position="77"/>
        <end position="99"/>
    </location>
</feature>
<feature type="transmembrane region" description="Helical" evidence="8">
    <location>
        <begin position="105"/>
        <end position="123"/>
    </location>
</feature>
<dbReference type="InterPro" id="IPR004706">
    <property type="entry name" value="Arsenical-R_Acr3"/>
</dbReference>
<evidence type="ECO:0000256" key="1">
    <source>
        <dbReference type="ARBA" id="ARBA00004651"/>
    </source>
</evidence>
<dbReference type="AlphaFoldDB" id="A0A830ZY18"/>
<evidence type="ECO:0000256" key="2">
    <source>
        <dbReference type="ARBA" id="ARBA00010110"/>
    </source>
</evidence>
<comment type="similarity">
    <text evidence="2">Belongs to the arsenical resistance-3 (ACR3) (TC 2.A.59) family.</text>
</comment>
<dbReference type="GO" id="GO:0005886">
    <property type="term" value="C:plasma membrane"/>
    <property type="evidence" value="ECO:0007669"/>
    <property type="project" value="UniProtKB-SubCell"/>
</dbReference>
<accession>A0A830ZY18</accession>
<protein>
    <submittedName>
        <fullName evidence="9">Transporter</fullName>
    </submittedName>
</protein>
<keyword evidence="4" id="KW-1003">Cell membrane</keyword>
<evidence type="ECO:0000256" key="4">
    <source>
        <dbReference type="ARBA" id="ARBA00022475"/>
    </source>
</evidence>
<dbReference type="RefSeq" id="WP_004154855.1">
    <property type="nucleotide sequence ID" value="NZ_BAYW01000017.1"/>
</dbReference>
<keyword evidence="3" id="KW-0813">Transport</keyword>
<feature type="transmembrane region" description="Helical" evidence="8">
    <location>
        <begin position="206"/>
        <end position="227"/>
    </location>
</feature>
<dbReference type="Pfam" id="PF01758">
    <property type="entry name" value="SBF"/>
    <property type="match status" value="1"/>
</dbReference>
<feature type="transmembrane region" description="Helical" evidence="8">
    <location>
        <begin position="135"/>
        <end position="155"/>
    </location>
</feature>
<feature type="transmembrane region" description="Helical" evidence="8">
    <location>
        <begin position="175"/>
        <end position="194"/>
    </location>
</feature>
<dbReference type="InterPro" id="IPR038770">
    <property type="entry name" value="Na+/solute_symporter_sf"/>
</dbReference>
<reference evidence="9 10" key="2">
    <citation type="submission" date="2013-04" db="EMBL/GenBank/DDBJ databases">
        <title>Comparative genomics of 12 strains of Erwinia amylovora identifies a pan-genome with a large conserved core and provides insights into host specificity.</title>
        <authorList>
            <person name="Mann R.A."/>
            <person name="Smits T.H.M."/>
            <person name="Buehlmann A."/>
            <person name="Blom J."/>
            <person name="Goesmann A."/>
            <person name="Frey J.E."/>
            <person name="Plummer K.M."/>
            <person name="Beer S.V."/>
            <person name="Luck J."/>
            <person name="Duffy B."/>
            <person name="Rodoni B."/>
        </authorList>
    </citation>
    <scope>NUCLEOTIDE SEQUENCE [LARGE SCALE GENOMIC DNA]</scope>
    <source>
        <strain evidence="10">CFBP 1232</strain>
    </source>
</reference>
<dbReference type="GO" id="GO:0015104">
    <property type="term" value="F:antimonite transmembrane transporter activity"/>
    <property type="evidence" value="ECO:0007669"/>
    <property type="project" value="TreeGrafter"/>
</dbReference>
<dbReference type="PANTHER" id="PTHR43057:SF1">
    <property type="entry name" value="ARSENICAL-RESISTANCE PROTEIN 3"/>
    <property type="match status" value="1"/>
</dbReference>
<dbReference type="InterPro" id="IPR002657">
    <property type="entry name" value="BilAc:Na_symport/Acr3"/>
</dbReference>
<evidence type="ECO:0000256" key="5">
    <source>
        <dbReference type="ARBA" id="ARBA00022692"/>
    </source>
</evidence>
<dbReference type="Gene3D" id="1.20.1530.20">
    <property type="match status" value="1"/>
</dbReference>
<name>A0A830ZY18_ERWAM</name>
<comment type="subcellular location">
    <subcellularLocation>
        <location evidence="1">Cell membrane</location>
        <topology evidence="1">Multi-pass membrane protein</topology>
    </subcellularLocation>
</comment>
<comment type="caution">
    <text evidence="9">The sequence shown here is derived from an EMBL/GenBank/DDBJ whole genome shotgun (WGS) entry which is preliminary data.</text>
</comment>
<dbReference type="GeneID" id="97607629"/>
<feature type="transmembrane region" description="Helical" evidence="8">
    <location>
        <begin position="47"/>
        <end position="65"/>
    </location>
</feature>
<evidence type="ECO:0000256" key="8">
    <source>
        <dbReference type="SAM" id="Phobius"/>
    </source>
</evidence>
<keyword evidence="7 8" id="KW-0472">Membrane</keyword>
<proteinExistence type="inferred from homology"/>
<dbReference type="PANTHER" id="PTHR43057">
    <property type="entry name" value="ARSENITE EFFLUX TRANSPORTER"/>
    <property type="match status" value="1"/>
</dbReference>
<feature type="transmembrane region" description="Helical" evidence="8">
    <location>
        <begin position="233"/>
        <end position="259"/>
    </location>
</feature>
<evidence type="ECO:0000256" key="3">
    <source>
        <dbReference type="ARBA" id="ARBA00022448"/>
    </source>
</evidence>
<organism evidence="9 10">
    <name type="scientific">Erwinia amylovora NBRC 12687 = CFBP 1232</name>
    <dbReference type="NCBI Taxonomy" id="1219359"/>
    <lineage>
        <taxon>Bacteria</taxon>
        <taxon>Pseudomonadati</taxon>
        <taxon>Pseudomonadota</taxon>
        <taxon>Gammaproteobacteria</taxon>
        <taxon>Enterobacterales</taxon>
        <taxon>Erwiniaceae</taxon>
        <taxon>Erwinia</taxon>
    </lineage>
</organism>
<dbReference type="GO" id="GO:0015105">
    <property type="term" value="F:arsenite transmembrane transporter activity"/>
    <property type="evidence" value="ECO:0007669"/>
    <property type="project" value="TreeGrafter"/>
</dbReference>
<evidence type="ECO:0000313" key="10">
    <source>
        <dbReference type="Proteomes" id="UP000013111"/>
    </source>
</evidence>
<dbReference type="Proteomes" id="UP000013111">
    <property type="component" value="Unassembled WGS sequence"/>
</dbReference>
<dbReference type="EMBL" id="CAPB01000002">
    <property type="protein sequence ID" value="CCO92106.1"/>
    <property type="molecule type" value="Genomic_DNA"/>
</dbReference>